<sequence length="202" mass="20720">MRKPLVLVLVATLLAAGACNDDGRKTATASGPAPSAGVEPPGSPTLEPSQAEPSATSAAPAAATTTAPARPPATTRPATPPTTKAAAPPAATVTAVTLTLGESSFTGSCSESPVHVHVTWTVQVSPRTYQEASVTIASSDGTSTSARWFLQDGQTGMTSVRDVKLDPAHPHRVVDFWVQTTTPSRAQSPRRSFTVDCHNPTG</sequence>
<protein>
    <submittedName>
        <fullName evidence="3">Uncharacterized protein</fullName>
    </submittedName>
</protein>
<gene>
    <name evidence="3" type="ORF">GCM10022255_056180</name>
</gene>
<comment type="caution">
    <text evidence="3">The sequence shown here is derived from an EMBL/GenBank/DDBJ whole genome shotgun (WGS) entry which is preliminary data.</text>
</comment>
<proteinExistence type="predicted"/>
<dbReference type="EMBL" id="BAABAT010000016">
    <property type="protein sequence ID" value="GAA4253832.1"/>
    <property type="molecule type" value="Genomic_DNA"/>
</dbReference>
<organism evidence="3 4">
    <name type="scientific">Dactylosporangium darangshiense</name>
    <dbReference type="NCBI Taxonomy" id="579108"/>
    <lineage>
        <taxon>Bacteria</taxon>
        <taxon>Bacillati</taxon>
        <taxon>Actinomycetota</taxon>
        <taxon>Actinomycetes</taxon>
        <taxon>Micromonosporales</taxon>
        <taxon>Micromonosporaceae</taxon>
        <taxon>Dactylosporangium</taxon>
    </lineage>
</organism>
<keyword evidence="4" id="KW-1185">Reference proteome</keyword>
<dbReference type="RefSeq" id="WP_345130887.1">
    <property type="nucleotide sequence ID" value="NZ_BAABAT010000016.1"/>
</dbReference>
<dbReference type="PROSITE" id="PS51257">
    <property type="entry name" value="PROKAR_LIPOPROTEIN"/>
    <property type="match status" value="1"/>
</dbReference>
<evidence type="ECO:0000256" key="1">
    <source>
        <dbReference type="SAM" id="MobiDB-lite"/>
    </source>
</evidence>
<reference evidence="4" key="1">
    <citation type="journal article" date="2019" name="Int. J. Syst. Evol. Microbiol.">
        <title>The Global Catalogue of Microorganisms (GCM) 10K type strain sequencing project: providing services to taxonomists for standard genome sequencing and annotation.</title>
        <authorList>
            <consortium name="The Broad Institute Genomics Platform"/>
            <consortium name="The Broad Institute Genome Sequencing Center for Infectious Disease"/>
            <person name="Wu L."/>
            <person name="Ma J."/>
        </authorList>
    </citation>
    <scope>NUCLEOTIDE SEQUENCE [LARGE SCALE GENOMIC DNA]</scope>
    <source>
        <strain evidence="4">JCM 17441</strain>
    </source>
</reference>
<evidence type="ECO:0000313" key="4">
    <source>
        <dbReference type="Proteomes" id="UP001500620"/>
    </source>
</evidence>
<feature type="signal peptide" evidence="2">
    <location>
        <begin position="1"/>
        <end position="20"/>
    </location>
</feature>
<dbReference type="Proteomes" id="UP001500620">
    <property type="component" value="Unassembled WGS sequence"/>
</dbReference>
<feature type="chain" id="PRO_5045905845" evidence="2">
    <location>
        <begin position="21"/>
        <end position="202"/>
    </location>
</feature>
<keyword evidence="2" id="KW-0732">Signal</keyword>
<evidence type="ECO:0000313" key="3">
    <source>
        <dbReference type="EMBL" id="GAA4253832.1"/>
    </source>
</evidence>
<feature type="region of interest" description="Disordered" evidence="1">
    <location>
        <begin position="21"/>
        <end position="90"/>
    </location>
</feature>
<accession>A0ABP8DEA1</accession>
<feature type="compositionally biased region" description="Low complexity" evidence="1">
    <location>
        <begin position="53"/>
        <end position="90"/>
    </location>
</feature>
<name>A0ABP8DEA1_9ACTN</name>
<evidence type="ECO:0000256" key="2">
    <source>
        <dbReference type="SAM" id="SignalP"/>
    </source>
</evidence>